<sequence>MAVNGISSSSQPLMPIFSGETYKFLSIKMKTLFKSQGVWELVEEGFVDLAGSEEEAEKLKEIKKKDAKALSLIQQAVHDTAWKILKKEFQGSAKVITVKLQTYRRDFETLSMKSNESVQTYLSRVSSLVNQMKSYGEDIFEETFIAKVLKSFTPKFEHIVVAIEESHDLSDYTFDELMSS</sequence>
<reference evidence="1" key="2">
    <citation type="submission" date="2019-01" db="UniProtKB">
        <authorList>
            <consortium name="EnsemblPlants"/>
        </authorList>
    </citation>
    <scope>IDENTIFICATION</scope>
    <source>
        <strain evidence="1">cv. Heinz 1706</strain>
    </source>
</reference>
<evidence type="ECO:0000313" key="1">
    <source>
        <dbReference type="EnsemblPlants" id="Solyc05g025895.1.1"/>
    </source>
</evidence>
<keyword evidence="2" id="KW-1185">Reference proteome</keyword>
<dbReference type="Pfam" id="PF14223">
    <property type="entry name" value="Retrotran_gag_2"/>
    <property type="match status" value="1"/>
</dbReference>
<dbReference type="PANTHER" id="PTHR35317:SF35">
    <property type="entry name" value="DUF4219 DOMAIN-CONTAINING PROTEIN"/>
    <property type="match status" value="1"/>
</dbReference>
<accession>A0A3Q7GIG9</accession>
<organism evidence="1">
    <name type="scientific">Solanum lycopersicum</name>
    <name type="common">Tomato</name>
    <name type="synonym">Lycopersicon esculentum</name>
    <dbReference type="NCBI Taxonomy" id="4081"/>
    <lineage>
        <taxon>Eukaryota</taxon>
        <taxon>Viridiplantae</taxon>
        <taxon>Streptophyta</taxon>
        <taxon>Embryophyta</taxon>
        <taxon>Tracheophyta</taxon>
        <taxon>Spermatophyta</taxon>
        <taxon>Magnoliopsida</taxon>
        <taxon>eudicotyledons</taxon>
        <taxon>Gunneridae</taxon>
        <taxon>Pentapetalae</taxon>
        <taxon>asterids</taxon>
        <taxon>lamiids</taxon>
        <taxon>Solanales</taxon>
        <taxon>Solanaceae</taxon>
        <taxon>Solanoideae</taxon>
        <taxon>Solaneae</taxon>
        <taxon>Solanum</taxon>
        <taxon>Solanum subgen. Lycopersicon</taxon>
    </lineage>
</organism>
<protein>
    <recommendedName>
        <fullName evidence="3">DUF4219 domain-containing protein</fullName>
    </recommendedName>
</protein>
<evidence type="ECO:0008006" key="3">
    <source>
        <dbReference type="Google" id="ProtNLM"/>
    </source>
</evidence>
<dbReference type="AlphaFoldDB" id="A0A3Q7GIG9"/>
<dbReference type="InParanoid" id="A0A3Q7GIG9"/>
<proteinExistence type="predicted"/>
<name>A0A3Q7GIG9_SOLLC</name>
<reference evidence="1" key="1">
    <citation type="journal article" date="2012" name="Nature">
        <title>The tomato genome sequence provides insights into fleshy fruit evolution.</title>
        <authorList>
            <consortium name="Tomato Genome Consortium"/>
        </authorList>
    </citation>
    <scope>NUCLEOTIDE SEQUENCE [LARGE SCALE GENOMIC DNA]</scope>
    <source>
        <strain evidence="1">cv. Heinz 1706</strain>
    </source>
</reference>
<dbReference type="PANTHER" id="PTHR35317">
    <property type="entry name" value="OS04G0629600 PROTEIN"/>
    <property type="match status" value="1"/>
</dbReference>
<dbReference type="OMA" id="ANTAHEA"/>
<evidence type="ECO:0000313" key="2">
    <source>
        <dbReference type="Proteomes" id="UP000004994"/>
    </source>
</evidence>
<dbReference type="Proteomes" id="UP000004994">
    <property type="component" value="Chromosome 5"/>
</dbReference>
<dbReference type="EnsemblPlants" id="Solyc05g025895.1.1">
    <property type="protein sequence ID" value="Solyc05g025895.1.1"/>
    <property type="gene ID" value="Solyc05g025895.1"/>
</dbReference>
<dbReference type="Gramene" id="Solyc05g025895.1.1">
    <property type="protein sequence ID" value="Solyc05g025895.1.1"/>
    <property type="gene ID" value="Solyc05g025895.1"/>
</dbReference>